<protein>
    <submittedName>
        <fullName evidence="1">Uncharacterized protein</fullName>
    </submittedName>
</protein>
<comment type="caution">
    <text evidence="1">The sequence shown here is derived from an EMBL/GenBank/DDBJ whole genome shotgun (WGS) entry which is preliminary data.</text>
</comment>
<name>A0A6V7TTC2_MELEN</name>
<dbReference type="Proteomes" id="UP000580250">
    <property type="component" value="Unassembled WGS sequence"/>
</dbReference>
<proteinExistence type="predicted"/>
<sequence length="49" mass="5761">MIERRKELKIDKSKVIWIVFYSGFRCPPIVTCIYPNSLGAPLLLDEFFI</sequence>
<dbReference type="AlphaFoldDB" id="A0A6V7TTC2"/>
<evidence type="ECO:0000313" key="2">
    <source>
        <dbReference type="Proteomes" id="UP000580250"/>
    </source>
</evidence>
<gene>
    <name evidence="1" type="ORF">MENT_LOCUS3605</name>
</gene>
<organism evidence="1 2">
    <name type="scientific">Meloidogyne enterolobii</name>
    <name type="common">Root-knot nematode worm</name>
    <name type="synonym">Meloidogyne mayaguensis</name>
    <dbReference type="NCBI Taxonomy" id="390850"/>
    <lineage>
        <taxon>Eukaryota</taxon>
        <taxon>Metazoa</taxon>
        <taxon>Ecdysozoa</taxon>
        <taxon>Nematoda</taxon>
        <taxon>Chromadorea</taxon>
        <taxon>Rhabditida</taxon>
        <taxon>Tylenchina</taxon>
        <taxon>Tylenchomorpha</taxon>
        <taxon>Tylenchoidea</taxon>
        <taxon>Meloidogynidae</taxon>
        <taxon>Meloidogyninae</taxon>
        <taxon>Meloidogyne</taxon>
    </lineage>
</organism>
<accession>A0A6V7TTC2</accession>
<evidence type="ECO:0000313" key="1">
    <source>
        <dbReference type="EMBL" id="CAD2132237.1"/>
    </source>
</evidence>
<dbReference type="EMBL" id="CAJEWN010000011">
    <property type="protein sequence ID" value="CAD2132237.1"/>
    <property type="molecule type" value="Genomic_DNA"/>
</dbReference>
<reference evidence="1 2" key="1">
    <citation type="submission" date="2020-08" db="EMBL/GenBank/DDBJ databases">
        <authorList>
            <person name="Koutsovoulos G."/>
            <person name="Danchin GJ E."/>
        </authorList>
    </citation>
    <scope>NUCLEOTIDE SEQUENCE [LARGE SCALE GENOMIC DNA]</scope>
</reference>